<dbReference type="Pfam" id="PF13175">
    <property type="entry name" value="AAA_15"/>
    <property type="match status" value="1"/>
</dbReference>
<dbReference type="AlphaFoldDB" id="A0A7C9N5T1"/>
<protein>
    <submittedName>
        <fullName evidence="3">AAA family ATPase</fullName>
    </submittedName>
</protein>
<proteinExistence type="predicted"/>
<feature type="domain" description="Endonuclease GajA/Old nuclease/RecF-like AAA" evidence="1">
    <location>
        <begin position="1"/>
        <end position="86"/>
    </location>
</feature>
<evidence type="ECO:0000259" key="2">
    <source>
        <dbReference type="Pfam" id="PF13304"/>
    </source>
</evidence>
<organism evidence="3 4">
    <name type="scientific">Herbidospora solisilvae</name>
    <dbReference type="NCBI Taxonomy" id="2696284"/>
    <lineage>
        <taxon>Bacteria</taxon>
        <taxon>Bacillati</taxon>
        <taxon>Actinomycetota</taxon>
        <taxon>Actinomycetes</taxon>
        <taxon>Streptosporangiales</taxon>
        <taxon>Streptosporangiaceae</taxon>
        <taxon>Herbidospora</taxon>
    </lineage>
</organism>
<dbReference type="PANTHER" id="PTHR43581:SF4">
    <property type="entry name" value="ATP_GTP PHOSPHATASE"/>
    <property type="match status" value="1"/>
</dbReference>
<dbReference type="Gene3D" id="3.40.50.300">
    <property type="entry name" value="P-loop containing nucleotide triphosphate hydrolases"/>
    <property type="match status" value="1"/>
</dbReference>
<dbReference type="InterPro" id="IPR027417">
    <property type="entry name" value="P-loop_NTPase"/>
</dbReference>
<dbReference type="GO" id="GO:0016887">
    <property type="term" value="F:ATP hydrolysis activity"/>
    <property type="evidence" value="ECO:0007669"/>
    <property type="project" value="InterPro"/>
</dbReference>
<dbReference type="SUPFAM" id="SSF52540">
    <property type="entry name" value="P-loop containing nucleoside triphosphate hydrolases"/>
    <property type="match status" value="1"/>
</dbReference>
<dbReference type="EMBL" id="WXEW01000013">
    <property type="protein sequence ID" value="NAS27009.1"/>
    <property type="molecule type" value="Genomic_DNA"/>
</dbReference>
<evidence type="ECO:0000313" key="3">
    <source>
        <dbReference type="EMBL" id="NAS27009.1"/>
    </source>
</evidence>
<dbReference type="GO" id="GO:0005524">
    <property type="term" value="F:ATP binding"/>
    <property type="evidence" value="ECO:0007669"/>
    <property type="project" value="InterPro"/>
</dbReference>
<evidence type="ECO:0000313" key="4">
    <source>
        <dbReference type="Proteomes" id="UP000479526"/>
    </source>
</evidence>
<sequence length="507" mass="57068">MKISAARMINYKCFADTGDVSLDRINIFAGKNNAGKSAFIRAIHLMQGGADTTGRDLRIGQSSGEVQIHLDDIDFRHFERSIKQEISGTLTIRLNRGPQDQLIIPTPGLKVGPTNEMGVGFSPQAEPDNFIYTYLSKRKVARFEELVNRSRATAVTSDLRYLTSKVDRLANIDHPRSEEYSALCKKVLGFRISTFGSANGHQSGISVGNFDYIPIEAMGEGVSSLLGLITDLCVADGNLFLIEELENDIHPEGLKTILQAIIEKSQKNQFIISTHSNIVTKYLGAAPGSKIFVVESDYRPAQVPTSSIREIEPTPAARIEVLRQLGYELYDFDLWEGWLILEESTAEAIIKDYLIPWFTPKLSRIRTLSAGGTSKVRPTFEDFRRLFLFTHLEEQYRYRAWVLVDGDDTGRAAIEELQQMYGRMWPKDHFRTLTAADFESYYPANFADEVTQMRSLGHSAKPSAKKTLVNRVKQWCDKNEEEAKIGFAKSAAEVIEILKEIESKLFD</sequence>
<name>A0A7C9N5T1_9ACTN</name>
<feature type="domain" description="ATPase AAA-type core" evidence="2">
    <location>
        <begin position="177"/>
        <end position="277"/>
    </location>
</feature>
<accession>A0A7C9N5T1</accession>
<comment type="caution">
    <text evidence="3">The sequence shown here is derived from an EMBL/GenBank/DDBJ whole genome shotgun (WGS) entry which is preliminary data.</text>
</comment>
<dbReference type="InterPro" id="IPR041685">
    <property type="entry name" value="AAA_GajA/Old/RecF-like"/>
</dbReference>
<dbReference type="RefSeq" id="WP_161483981.1">
    <property type="nucleotide sequence ID" value="NZ_WXEW01000013.1"/>
</dbReference>
<reference evidence="3 4" key="1">
    <citation type="submission" date="2020-01" db="EMBL/GenBank/DDBJ databases">
        <title>Herbidospora sp. NEAU-GS84 nov., a novel actinomycete isolated from soil.</title>
        <authorList>
            <person name="Han L."/>
        </authorList>
    </citation>
    <scope>NUCLEOTIDE SEQUENCE [LARGE SCALE GENOMIC DNA]</scope>
    <source>
        <strain evidence="3 4">NEAU-GS84</strain>
    </source>
</reference>
<dbReference type="Pfam" id="PF13304">
    <property type="entry name" value="AAA_21"/>
    <property type="match status" value="1"/>
</dbReference>
<dbReference type="InterPro" id="IPR003959">
    <property type="entry name" value="ATPase_AAA_core"/>
</dbReference>
<dbReference type="InterPro" id="IPR051396">
    <property type="entry name" value="Bact_Antivir_Def_Nuclease"/>
</dbReference>
<evidence type="ECO:0000259" key="1">
    <source>
        <dbReference type="Pfam" id="PF13175"/>
    </source>
</evidence>
<dbReference type="PANTHER" id="PTHR43581">
    <property type="entry name" value="ATP/GTP PHOSPHATASE"/>
    <property type="match status" value="1"/>
</dbReference>
<gene>
    <name evidence="3" type="ORF">GT755_35735</name>
</gene>
<keyword evidence="4" id="KW-1185">Reference proteome</keyword>
<dbReference type="Proteomes" id="UP000479526">
    <property type="component" value="Unassembled WGS sequence"/>
</dbReference>